<dbReference type="Proteomes" id="UP000501812">
    <property type="component" value="Chromosome"/>
</dbReference>
<name>A0A858RD66_9BACT</name>
<dbReference type="PROSITE" id="PS00018">
    <property type="entry name" value="EF_HAND_1"/>
    <property type="match status" value="1"/>
</dbReference>
<dbReference type="Gene3D" id="1.10.238.10">
    <property type="entry name" value="EF-hand"/>
    <property type="match status" value="2"/>
</dbReference>
<dbReference type="SUPFAM" id="SSF47473">
    <property type="entry name" value="EF-hand"/>
    <property type="match status" value="1"/>
</dbReference>
<evidence type="ECO:0000313" key="5">
    <source>
        <dbReference type="Proteomes" id="UP000501812"/>
    </source>
</evidence>
<evidence type="ECO:0000256" key="2">
    <source>
        <dbReference type="SAM" id="SignalP"/>
    </source>
</evidence>
<dbReference type="GO" id="GO:0005509">
    <property type="term" value="F:calcium ion binding"/>
    <property type="evidence" value="ECO:0007669"/>
    <property type="project" value="InterPro"/>
</dbReference>
<dbReference type="InterPro" id="IPR011992">
    <property type="entry name" value="EF-hand-dom_pair"/>
</dbReference>
<evidence type="ECO:0000259" key="3">
    <source>
        <dbReference type="PROSITE" id="PS50222"/>
    </source>
</evidence>
<dbReference type="RefSeq" id="WP_169452481.1">
    <property type="nucleotide sequence ID" value="NZ_CP051774.1"/>
</dbReference>
<proteinExistence type="predicted"/>
<dbReference type="EMBL" id="CP051774">
    <property type="protein sequence ID" value="QJE94260.1"/>
    <property type="molecule type" value="Genomic_DNA"/>
</dbReference>
<organism evidence="4 5">
    <name type="scientific">Luteolibacter luteus</name>
    <dbReference type="NCBI Taxonomy" id="2728835"/>
    <lineage>
        <taxon>Bacteria</taxon>
        <taxon>Pseudomonadati</taxon>
        <taxon>Verrucomicrobiota</taxon>
        <taxon>Verrucomicrobiia</taxon>
        <taxon>Verrucomicrobiales</taxon>
        <taxon>Verrucomicrobiaceae</taxon>
        <taxon>Luteolibacter</taxon>
    </lineage>
</organism>
<dbReference type="InterPro" id="IPR002048">
    <property type="entry name" value="EF_hand_dom"/>
</dbReference>
<keyword evidence="2" id="KW-0732">Signal</keyword>
<dbReference type="AlphaFoldDB" id="A0A858RD66"/>
<dbReference type="KEGG" id="luo:HHL09_00155"/>
<dbReference type="PROSITE" id="PS50222">
    <property type="entry name" value="EF_HAND_2"/>
    <property type="match status" value="1"/>
</dbReference>
<evidence type="ECO:0000313" key="4">
    <source>
        <dbReference type="EMBL" id="QJE94260.1"/>
    </source>
</evidence>
<protein>
    <recommendedName>
        <fullName evidence="3">EF-hand domain-containing protein</fullName>
    </recommendedName>
</protein>
<feature type="domain" description="EF-hand" evidence="3">
    <location>
        <begin position="140"/>
        <end position="175"/>
    </location>
</feature>
<feature type="chain" id="PRO_5032818490" description="EF-hand domain-containing protein" evidence="2">
    <location>
        <begin position="18"/>
        <end position="184"/>
    </location>
</feature>
<feature type="compositionally biased region" description="Gly residues" evidence="1">
    <location>
        <begin position="65"/>
        <end position="79"/>
    </location>
</feature>
<feature type="signal peptide" evidence="2">
    <location>
        <begin position="1"/>
        <end position="17"/>
    </location>
</feature>
<reference evidence="4 5" key="1">
    <citation type="submission" date="2020-04" db="EMBL/GenBank/DDBJ databases">
        <title>Luteolibacter sp. G-1-1-1 isolated from soil.</title>
        <authorList>
            <person name="Dahal R.H."/>
        </authorList>
    </citation>
    <scope>NUCLEOTIDE SEQUENCE [LARGE SCALE GENOMIC DNA]</scope>
    <source>
        <strain evidence="4 5">G-1-1-1</strain>
    </source>
</reference>
<accession>A0A858RD66</accession>
<keyword evidence="5" id="KW-1185">Reference proteome</keyword>
<feature type="region of interest" description="Disordered" evidence="1">
    <location>
        <begin position="47"/>
        <end position="93"/>
    </location>
</feature>
<sequence length="184" mass="19402">MKLRLLLPFLLCGVCGAVPPSATTGVPAFLDTDNDGKISEAERQAYAEARKAARENNGNANGKGSNNGNGNNGNNGNGQGNSKWDTNGDGVVDDDERNAAVQTLKSNLENKIANLFLDLAGDDELLSLEEFATLPQFKNTPPQKAANLFNMMDADDDGLVTLTEFFRGIGRGKGPDKPKSSGGS</sequence>
<evidence type="ECO:0000256" key="1">
    <source>
        <dbReference type="SAM" id="MobiDB-lite"/>
    </source>
</evidence>
<dbReference type="Pfam" id="PF13202">
    <property type="entry name" value="EF-hand_5"/>
    <property type="match status" value="2"/>
</dbReference>
<gene>
    <name evidence="4" type="ORF">HHL09_00155</name>
</gene>
<dbReference type="InterPro" id="IPR018247">
    <property type="entry name" value="EF_Hand_1_Ca_BS"/>
</dbReference>